<feature type="chain" id="PRO_5025545710" evidence="1">
    <location>
        <begin position="24"/>
        <end position="100"/>
    </location>
</feature>
<evidence type="ECO:0000256" key="1">
    <source>
        <dbReference type="SAM" id="SignalP"/>
    </source>
</evidence>
<dbReference type="AlphaFoldDB" id="A0A6A6UTM6"/>
<dbReference type="Proteomes" id="UP000799302">
    <property type="component" value="Unassembled WGS sequence"/>
</dbReference>
<sequence>MNTFESIPSALIMLNLCLVLVSSIKSLATQWAHPYAGRQGVLNPYATRLKALEQNHIRKVTAKVSMAPTCPSEQLGWGRSTKTWSQQLRFISAPQPATTA</sequence>
<name>A0A6A6UTM6_9PEZI</name>
<gene>
    <name evidence="2" type="ORF">BT63DRAFT_21832</name>
</gene>
<evidence type="ECO:0000313" key="3">
    <source>
        <dbReference type="Proteomes" id="UP000799302"/>
    </source>
</evidence>
<reference evidence="2" key="1">
    <citation type="journal article" date="2020" name="Stud. Mycol.">
        <title>101 Dothideomycetes genomes: a test case for predicting lifestyles and emergence of pathogens.</title>
        <authorList>
            <person name="Haridas S."/>
            <person name="Albert R."/>
            <person name="Binder M."/>
            <person name="Bloem J."/>
            <person name="Labutti K."/>
            <person name="Salamov A."/>
            <person name="Andreopoulos B."/>
            <person name="Baker S."/>
            <person name="Barry K."/>
            <person name="Bills G."/>
            <person name="Bluhm B."/>
            <person name="Cannon C."/>
            <person name="Castanera R."/>
            <person name="Culley D."/>
            <person name="Daum C."/>
            <person name="Ezra D."/>
            <person name="Gonzalez J."/>
            <person name="Henrissat B."/>
            <person name="Kuo A."/>
            <person name="Liang C."/>
            <person name="Lipzen A."/>
            <person name="Lutzoni F."/>
            <person name="Magnuson J."/>
            <person name="Mondo S."/>
            <person name="Nolan M."/>
            <person name="Ohm R."/>
            <person name="Pangilinan J."/>
            <person name="Park H.-J."/>
            <person name="Ramirez L."/>
            <person name="Alfaro M."/>
            <person name="Sun H."/>
            <person name="Tritt A."/>
            <person name="Yoshinaga Y."/>
            <person name="Zwiers L.-H."/>
            <person name="Turgeon B."/>
            <person name="Goodwin S."/>
            <person name="Spatafora J."/>
            <person name="Crous P."/>
            <person name="Grigoriev I."/>
        </authorList>
    </citation>
    <scope>NUCLEOTIDE SEQUENCE</scope>
    <source>
        <strain evidence="2">CBS 115976</strain>
    </source>
</reference>
<protein>
    <submittedName>
        <fullName evidence="2">Uncharacterized protein</fullName>
    </submittedName>
</protein>
<organism evidence="2 3">
    <name type="scientific">Microthyrium microscopicum</name>
    <dbReference type="NCBI Taxonomy" id="703497"/>
    <lineage>
        <taxon>Eukaryota</taxon>
        <taxon>Fungi</taxon>
        <taxon>Dikarya</taxon>
        <taxon>Ascomycota</taxon>
        <taxon>Pezizomycotina</taxon>
        <taxon>Dothideomycetes</taxon>
        <taxon>Dothideomycetes incertae sedis</taxon>
        <taxon>Microthyriales</taxon>
        <taxon>Microthyriaceae</taxon>
        <taxon>Microthyrium</taxon>
    </lineage>
</organism>
<keyword evidence="3" id="KW-1185">Reference proteome</keyword>
<keyword evidence="1" id="KW-0732">Signal</keyword>
<proteinExistence type="predicted"/>
<accession>A0A6A6UTM6</accession>
<dbReference type="EMBL" id="MU004230">
    <property type="protein sequence ID" value="KAF2674833.1"/>
    <property type="molecule type" value="Genomic_DNA"/>
</dbReference>
<feature type="signal peptide" evidence="1">
    <location>
        <begin position="1"/>
        <end position="23"/>
    </location>
</feature>
<evidence type="ECO:0000313" key="2">
    <source>
        <dbReference type="EMBL" id="KAF2674833.1"/>
    </source>
</evidence>